<evidence type="ECO:0000259" key="3">
    <source>
        <dbReference type="PROSITE" id="PS50010"/>
    </source>
</evidence>
<evidence type="ECO:0000313" key="5">
    <source>
        <dbReference type="Proteomes" id="UP000823872"/>
    </source>
</evidence>
<dbReference type="PROSITE" id="PS50010">
    <property type="entry name" value="DH_2"/>
    <property type="match status" value="1"/>
</dbReference>
<dbReference type="InterPro" id="IPR052231">
    <property type="entry name" value="Rho_GEF_signaling-related"/>
</dbReference>
<dbReference type="InterPro" id="IPR000219">
    <property type="entry name" value="DH_dom"/>
</dbReference>
<feature type="domain" description="PH" evidence="2">
    <location>
        <begin position="1063"/>
        <end position="1170"/>
    </location>
</feature>
<dbReference type="Proteomes" id="UP000823872">
    <property type="component" value="Chromosome E2"/>
</dbReference>
<dbReference type="RefSeq" id="XP_044902030.1">
    <property type="nucleotide sequence ID" value="XM_045046095.1"/>
</dbReference>
<dbReference type="PANTHER" id="PTHR45845">
    <property type="entry name" value="RHO GUANINE NUCLEOTIDE EXCHANGE FACTOR-RELATED"/>
    <property type="match status" value="1"/>
</dbReference>
<dbReference type="Pfam" id="PF22697">
    <property type="entry name" value="SOS1_NGEF_PH"/>
    <property type="match status" value="1"/>
</dbReference>
<reference evidence="4" key="3">
    <citation type="submission" date="2025-09" db="UniProtKB">
        <authorList>
            <consortium name="Ensembl"/>
        </authorList>
    </citation>
    <scope>IDENTIFICATION</scope>
    <source>
        <strain evidence="4">breed Abyssinian</strain>
    </source>
</reference>
<dbReference type="SUPFAM" id="SSF50729">
    <property type="entry name" value="PH domain-like"/>
    <property type="match status" value="1"/>
</dbReference>
<dbReference type="InterPro" id="IPR035899">
    <property type="entry name" value="DBL_dom_sf"/>
</dbReference>
<protein>
    <submittedName>
        <fullName evidence="4">Pleckstrin homology and RhoGEF domain containing G4</fullName>
    </submittedName>
</protein>
<dbReference type="SMART" id="SM00233">
    <property type="entry name" value="PH"/>
    <property type="match status" value="1"/>
</dbReference>
<dbReference type="InterPro" id="IPR036865">
    <property type="entry name" value="CRAL-TRIO_dom_sf"/>
</dbReference>
<feature type="compositionally biased region" description="Pro residues" evidence="1">
    <location>
        <begin position="17"/>
        <end position="27"/>
    </location>
</feature>
<reference evidence="4" key="2">
    <citation type="submission" date="2025-08" db="UniProtKB">
        <authorList>
            <consortium name="Ensembl"/>
        </authorList>
    </citation>
    <scope>IDENTIFICATION</scope>
    <source>
        <strain evidence="4">breed Abyssinian</strain>
    </source>
</reference>
<dbReference type="InterPro" id="IPR011993">
    <property type="entry name" value="PH-like_dom_sf"/>
</dbReference>
<evidence type="ECO:0000259" key="2">
    <source>
        <dbReference type="PROSITE" id="PS50003"/>
    </source>
</evidence>
<dbReference type="Ensembl" id="ENSFCTT00005010295.1">
    <property type="protein sequence ID" value="ENSFCTP00005006413.1"/>
    <property type="gene ID" value="ENSFCTG00005003817.1"/>
</dbReference>
<feature type="region of interest" description="Disordered" evidence="1">
    <location>
        <begin position="846"/>
        <end position="873"/>
    </location>
</feature>
<gene>
    <name evidence="4" type="primary">PLEKHG4</name>
</gene>
<feature type="compositionally biased region" description="Basic and acidic residues" evidence="1">
    <location>
        <begin position="258"/>
        <end position="271"/>
    </location>
</feature>
<evidence type="ECO:0000313" key="4">
    <source>
        <dbReference type="Ensembl" id="ENSFCTP00005006413.1"/>
    </source>
</evidence>
<dbReference type="PROSITE" id="PS50003">
    <property type="entry name" value="PH_DOMAIN"/>
    <property type="match status" value="1"/>
</dbReference>
<proteinExistence type="predicted"/>
<dbReference type="Gene3D" id="2.30.29.30">
    <property type="entry name" value="Pleckstrin-homology domain (PH domain)/Phosphotyrosine-binding domain (PTB)"/>
    <property type="match status" value="1"/>
</dbReference>
<reference evidence="4 5" key="1">
    <citation type="submission" date="2021-02" db="EMBL/GenBank/DDBJ databases">
        <title>Safari Cat Assemblies.</title>
        <authorList>
            <person name="Bredemeyer K.R."/>
            <person name="Murphy W.J."/>
        </authorList>
    </citation>
    <scope>NUCLEOTIDE SEQUENCE [LARGE SCALE GENOMIC DNA]</scope>
</reference>
<evidence type="ECO:0000256" key="1">
    <source>
        <dbReference type="SAM" id="MobiDB-lite"/>
    </source>
</evidence>
<dbReference type="CDD" id="cd13242">
    <property type="entry name" value="PH_puratrophin-1"/>
    <property type="match status" value="1"/>
</dbReference>
<dbReference type="SMART" id="SM00325">
    <property type="entry name" value="RhoGEF"/>
    <property type="match status" value="1"/>
</dbReference>
<dbReference type="CDD" id="cd00160">
    <property type="entry name" value="RhoGEF"/>
    <property type="match status" value="1"/>
</dbReference>
<dbReference type="GeneID" id="101089062"/>
<sequence>MGCSSVLRPLGGDAVPGLPPPCVPSPRPGGGASGRRGVTLYPPSMAVWKVRGLGCAASRLRGSACGGLNFRRICAIPLPGHQDWPLLWPSAFYLGHPPSPTGTSSIHFLDEQKPHSEGPAPLPLVLSRPTLKERVMEGPLEVGDKSPDSQGHATDSRFAVCSFSDAWDEEEPVPHVQVKDPNPPRSPAGTAQGEGLLGSSVPGDLQSPLGPMAADGPGEGQGDTLGGSSVQLEEPTPSGVESLPCPVSSHLSLAQGKSDSRGGDLARDQVPDRLVPAGLGPEGLDSDPVDLGGPLSETSSELLEPDPSGSCLPKPANYLLAQDLSWELLASGMATLPGTRDVEGRAVLLLCAHSPAWLYPKCSSHELIRLLLYLRSIPRPEVQALGLTVLVDARVCSPSSSLFWGLSQLQEAAPGSVYQVLLVGKMPEEVPSRLQLQQLPSHQSLLTYISTSRLPASMGGGLPYCHQTWLDFRMRLEALLQSFQVVCALLQEAIESMKAVPQPMESGEVGRLLQQTQVLMQHVLDSPWLAWLQFQGGLELAWLKQEVPEVTLSPDYRPAVDEVDELYGCVDGLLHQLTLQSNRRVQALELVQTLEAQEGRLHQIEVWLQQVGWPALEELREPSLDMLLQAQGPFQELDQVAQEQVRRGERFLQPLAGWEAAELGAAGARFLALQAQLTDFSRALAQRRQRLADAQRLLHFFKQASTWAEEGQRVLAELEQERPGVVLQRLQLHWTKHPDLPPAHFRKMWALATGLGSEGIRQECRWAWARCQDTWLALDQKLEAALKPPLTTTTTGSTASLCVSRFPAASATPPLRKAYSLDQNLGQSLREPAHHCHHAAIVAASHGPDAEGGAQPGSSPTMLPPGSSDPRTPNRLQLVLAEMVATEREYVRALDYTVENYFPELDRPDVPQGLRGQRAHLFGNLEKLRDFHCHFFLRELEACTQHPSRVAYAFLRHRLQFGMYALYSKNKPRSDALMTSFGHSFFKDKQQALGDHLDLASYLLKPIQRMSKYALLLQELARACGGAVQELSALRAAQSLVRFQLRHGNDLLAMDAIQGCDVNLKEQGQLVRQDEFMVRAGRRKSLRRVFLFEELLLFSKPRRGPTGIDTYAYKRSFKTADLGLTECCGDNNLRFEIWFRRRKARDTFVLQAASLATKQAWTADISRLLWRQAIYNKEVRMAEMVSMGVGNKALQDIDPSEEAINDRTVNYILKCREVRSRASVAVAPFDYESPYLGASSSLPGDPASCSMLGSLNLHLYRDPALLGLRWPLYSTSFPEEAALEAEAELGSQLSLTPEDSEVSSQCQSASGSSGSDSSYMSGRALGRGLEDLSYV</sequence>
<dbReference type="InterPro" id="IPR055251">
    <property type="entry name" value="SOS1_NGEF_PH"/>
</dbReference>
<feature type="region of interest" description="Disordered" evidence="1">
    <location>
        <begin position="17"/>
        <end position="36"/>
    </location>
</feature>
<name>A0ABI7W7T3_FELCA</name>
<dbReference type="SUPFAM" id="SSF52087">
    <property type="entry name" value="CRAL/TRIO domain"/>
    <property type="match status" value="1"/>
</dbReference>
<feature type="domain" description="DH" evidence="3">
    <location>
        <begin position="875"/>
        <end position="1051"/>
    </location>
</feature>
<keyword evidence="5" id="KW-1185">Reference proteome</keyword>
<dbReference type="Pfam" id="PF00621">
    <property type="entry name" value="RhoGEF"/>
    <property type="match status" value="1"/>
</dbReference>
<dbReference type="PANTHER" id="PTHR45845:SF4">
    <property type="entry name" value="PLECKSTRIN HOMOLOGY DOMAIN CONTAINING, FAMILY G (WITH RHOGEF DOMAIN) MEMBER 4"/>
    <property type="match status" value="1"/>
</dbReference>
<accession>A0ABI7W7T3</accession>
<dbReference type="Gene3D" id="1.20.900.10">
    <property type="entry name" value="Dbl homology (DH) domain"/>
    <property type="match status" value="1"/>
</dbReference>
<dbReference type="InterPro" id="IPR001849">
    <property type="entry name" value="PH_domain"/>
</dbReference>
<feature type="region of interest" description="Disordered" evidence="1">
    <location>
        <begin position="169"/>
        <end position="308"/>
    </location>
</feature>
<dbReference type="SUPFAM" id="SSF48065">
    <property type="entry name" value="DBL homology domain (DH-domain)"/>
    <property type="match status" value="1"/>
</dbReference>
<feature type="region of interest" description="Disordered" evidence="1">
    <location>
        <begin position="1292"/>
        <end position="1335"/>
    </location>
</feature>
<feature type="compositionally biased region" description="Low complexity" evidence="1">
    <location>
        <begin position="1302"/>
        <end position="1322"/>
    </location>
</feature>
<dbReference type="GeneTree" id="ENSGT00940000158845"/>
<organism evidence="4 5">
    <name type="scientific">Felis catus</name>
    <name type="common">Cat</name>
    <name type="synonym">Felis silvestris catus</name>
    <dbReference type="NCBI Taxonomy" id="9685"/>
    <lineage>
        <taxon>Eukaryota</taxon>
        <taxon>Metazoa</taxon>
        <taxon>Chordata</taxon>
        <taxon>Craniata</taxon>
        <taxon>Vertebrata</taxon>
        <taxon>Euteleostomi</taxon>
        <taxon>Mammalia</taxon>
        <taxon>Eutheria</taxon>
        <taxon>Laurasiatheria</taxon>
        <taxon>Carnivora</taxon>
        <taxon>Feliformia</taxon>
        <taxon>Felidae</taxon>
        <taxon>Felinae</taxon>
        <taxon>Felis</taxon>
    </lineage>
</organism>